<organism evidence="2 3">
    <name type="scientific">Trichosporon asahii var. asahii (strain ATCC 90039 / CBS 2479 / JCM 2466 / KCTC 7840 / NBRC 103889/ NCYC 2677 / UAMH 7654)</name>
    <name type="common">Yeast</name>
    <dbReference type="NCBI Taxonomy" id="1186058"/>
    <lineage>
        <taxon>Eukaryota</taxon>
        <taxon>Fungi</taxon>
        <taxon>Dikarya</taxon>
        <taxon>Basidiomycota</taxon>
        <taxon>Agaricomycotina</taxon>
        <taxon>Tremellomycetes</taxon>
        <taxon>Trichosporonales</taxon>
        <taxon>Trichosporonaceae</taxon>
        <taxon>Trichosporon</taxon>
    </lineage>
</organism>
<feature type="region of interest" description="Disordered" evidence="1">
    <location>
        <begin position="121"/>
        <end position="141"/>
    </location>
</feature>
<evidence type="ECO:0000256" key="1">
    <source>
        <dbReference type="SAM" id="MobiDB-lite"/>
    </source>
</evidence>
<feature type="region of interest" description="Disordered" evidence="1">
    <location>
        <begin position="39"/>
        <end position="63"/>
    </location>
</feature>
<dbReference type="RefSeq" id="XP_014178389.1">
    <property type="nucleotide sequence ID" value="XM_014322914.1"/>
</dbReference>
<reference evidence="2 3" key="1">
    <citation type="journal article" date="2012" name="Eukaryot. Cell">
        <title>Draft genome sequence of CBS 2479, the standard type strain of Trichosporon asahii.</title>
        <authorList>
            <person name="Yang R.Y."/>
            <person name="Li H.T."/>
            <person name="Zhu H."/>
            <person name="Zhou G.P."/>
            <person name="Wang M."/>
            <person name="Wang L."/>
        </authorList>
    </citation>
    <scope>NUCLEOTIDE SEQUENCE [LARGE SCALE GENOMIC DNA]</scope>
    <source>
        <strain evidence="3">ATCC 90039 / CBS 2479 / JCM 2466 / KCTC 7840 / NCYC 2677 / UAMH 7654</strain>
    </source>
</reference>
<dbReference type="GeneID" id="25988188"/>
<evidence type="ECO:0000313" key="2">
    <source>
        <dbReference type="EMBL" id="EJT46711.1"/>
    </source>
</evidence>
<dbReference type="Proteomes" id="UP000002748">
    <property type="component" value="Unassembled WGS sequence"/>
</dbReference>
<dbReference type="HOGENOM" id="CLU_602948_0_0_1"/>
<proteinExistence type="predicted"/>
<dbReference type="AlphaFoldDB" id="J5SNZ3"/>
<dbReference type="EMBL" id="ALBS01000280">
    <property type="protein sequence ID" value="EJT46711.1"/>
    <property type="molecule type" value="Genomic_DNA"/>
</dbReference>
<dbReference type="KEGG" id="tasa:A1Q1_04676"/>
<dbReference type="VEuPathDB" id="FungiDB:A1Q1_04676"/>
<feature type="region of interest" description="Disordered" evidence="1">
    <location>
        <begin position="179"/>
        <end position="208"/>
    </location>
</feature>
<name>J5SNZ3_TRIAS</name>
<feature type="compositionally biased region" description="Basic and acidic residues" evidence="1">
    <location>
        <begin position="7"/>
        <end position="16"/>
    </location>
</feature>
<evidence type="ECO:0000313" key="3">
    <source>
        <dbReference type="Proteomes" id="UP000002748"/>
    </source>
</evidence>
<comment type="caution">
    <text evidence="2">The sequence shown here is derived from an EMBL/GenBank/DDBJ whole genome shotgun (WGS) entry which is preliminary data.</text>
</comment>
<feature type="region of interest" description="Disordered" evidence="1">
    <location>
        <begin position="1"/>
        <end position="25"/>
    </location>
</feature>
<accession>J5SNZ3</accession>
<gene>
    <name evidence="2" type="ORF">A1Q1_04676</name>
</gene>
<protein>
    <submittedName>
        <fullName evidence="2">Uncharacterized protein</fullName>
    </submittedName>
</protein>
<sequence length="454" mass="49693">MSSASELWKRLTKTDEAAPSNPPIRLPMPNWVSWQEPAMLGQAGALRPGRQREPSNAPRGARMTSADLQLTLQGSKEASFPPRSQRLRSVYASVSIATHLLQVRRITAHSSYDEAHQNFGSANRCHSKSRHNHPNEDERCDVPHGVESEEGVVYRSNPALLAFGRRLVVRYASVADLTRDPSHRSRQGPGRYLEGRGSSPRLWVPPEEDSVSDADKLSAREAALLLTVEFFAPAHSPFTPQTGRSGTVLLAPAGFVIRPHGKPEDGFPLGPKAVRAIHEREVWRSLAIETPNIPETLTFKPGGVTHPFSVQHANRTLRRLPSLFAQTPTHLLQDTVEAVAESATAVLLSRGNISTRASSVEEGLRARPGVGEAVVIAVPYADGQAVFAFSVRSQFRKNIKKIGYHRPTVDYEERLGKQIKEALGSYSTLGGRAESIEVAATSSLAGVKNHSPYY</sequence>